<protein>
    <recommendedName>
        <fullName evidence="1">GAF domain-containing protein</fullName>
    </recommendedName>
</protein>
<accession>A0A5C6F4M9</accession>
<proteinExistence type="predicted"/>
<dbReference type="EMBL" id="SJPW01000004">
    <property type="protein sequence ID" value="TWU54769.1"/>
    <property type="molecule type" value="Genomic_DNA"/>
</dbReference>
<gene>
    <name evidence="2" type="ORF">Poly51_34880</name>
</gene>
<dbReference type="Pfam" id="PF01590">
    <property type="entry name" value="GAF"/>
    <property type="match status" value="1"/>
</dbReference>
<feature type="domain" description="GAF" evidence="1">
    <location>
        <begin position="88"/>
        <end position="166"/>
    </location>
</feature>
<dbReference type="InterPro" id="IPR003018">
    <property type="entry name" value="GAF"/>
</dbReference>
<sequence>MAVPGTQRTVPATILAPIYSRMVSHFDNQIMPAHKPYPTFALAAADVLKYLHNRYGFGLWMVTRTEENDWIVLHAEDHGYGVKPGAVFRWADSFCSQMVIGRGPCIAPRSDDVPAYAAAPIGSQVQIGAYVGIPLKDADGELFGTLCAIDPLPQSDELIKEQHAIELIGRLLSTCLVAELKSSAEARSDLRLDVSRLVDRESGALSQAGWEQYAAAEEIRCQKFGHPATLLSLKVPSDQEWPLREVVSAVSKVLTADEVIARVEGKSELLALLPESDSGAGKLALAKVEEALKAFPGIVVKAVSRDPRRGIQAAVEELLGSENQGERPV</sequence>
<dbReference type="SUPFAM" id="SSF55781">
    <property type="entry name" value="GAF domain-like"/>
    <property type="match status" value="1"/>
</dbReference>
<dbReference type="AlphaFoldDB" id="A0A5C6F4M9"/>
<evidence type="ECO:0000313" key="3">
    <source>
        <dbReference type="Proteomes" id="UP000318288"/>
    </source>
</evidence>
<reference evidence="2 3" key="1">
    <citation type="submission" date="2019-02" db="EMBL/GenBank/DDBJ databases">
        <title>Deep-cultivation of Planctomycetes and their phenomic and genomic characterization uncovers novel biology.</title>
        <authorList>
            <person name="Wiegand S."/>
            <person name="Jogler M."/>
            <person name="Boedeker C."/>
            <person name="Pinto D."/>
            <person name="Vollmers J."/>
            <person name="Rivas-Marin E."/>
            <person name="Kohn T."/>
            <person name="Peeters S.H."/>
            <person name="Heuer A."/>
            <person name="Rast P."/>
            <person name="Oberbeckmann S."/>
            <person name="Bunk B."/>
            <person name="Jeske O."/>
            <person name="Meyerdierks A."/>
            <person name="Storesund J.E."/>
            <person name="Kallscheuer N."/>
            <person name="Luecker S."/>
            <person name="Lage O.M."/>
            <person name="Pohl T."/>
            <person name="Merkel B.J."/>
            <person name="Hornburger P."/>
            <person name="Mueller R.-W."/>
            <person name="Bruemmer F."/>
            <person name="Labrenz M."/>
            <person name="Spormann A.M."/>
            <person name="Op Den Camp H."/>
            <person name="Overmann J."/>
            <person name="Amann R."/>
            <person name="Jetten M.S.M."/>
            <person name="Mascher T."/>
            <person name="Medema M.H."/>
            <person name="Devos D.P."/>
            <person name="Kaster A.-K."/>
            <person name="Ovreas L."/>
            <person name="Rohde M."/>
            <person name="Galperin M.Y."/>
            <person name="Jogler C."/>
        </authorList>
    </citation>
    <scope>NUCLEOTIDE SEQUENCE [LARGE SCALE GENOMIC DNA]</scope>
    <source>
        <strain evidence="2 3">Poly51</strain>
    </source>
</reference>
<dbReference type="Proteomes" id="UP000318288">
    <property type="component" value="Unassembled WGS sequence"/>
</dbReference>
<keyword evidence="3" id="KW-1185">Reference proteome</keyword>
<comment type="caution">
    <text evidence="2">The sequence shown here is derived from an EMBL/GenBank/DDBJ whole genome shotgun (WGS) entry which is preliminary data.</text>
</comment>
<name>A0A5C6F4M9_9BACT</name>
<evidence type="ECO:0000313" key="2">
    <source>
        <dbReference type="EMBL" id="TWU54769.1"/>
    </source>
</evidence>
<organism evidence="2 3">
    <name type="scientific">Rubripirellula tenax</name>
    <dbReference type="NCBI Taxonomy" id="2528015"/>
    <lineage>
        <taxon>Bacteria</taxon>
        <taxon>Pseudomonadati</taxon>
        <taxon>Planctomycetota</taxon>
        <taxon>Planctomycetia</taxon>
        <taxon>Pirellulales</taxon>
        <taxon>Pirellulaceae</taxon>
        <taxon>Rubripirellula</taxon>
    </lineage>
</organism>
<evidence type="ECO:0000259" key="1">
    <source>
        <dbReference type="Pfam" id="PF01590"/>
    </source>
</evidence>